<evidence type="ECO:0000256" key="6">
    <source>
        <dbReference type="SAM" id="Phobius"/>
    </source>
</evidence>
<dbReference type="EMBL" id="ASGZ01000052">
    <property type="protein sequence ID" value="ESP87669.1"/>
    <property type="molecule type" value="Genomic_DNA"/>
</dbReference>
<reference evidence="7 8" key="1">
    <citation type="journal article" date="2013" name="Genome Announc.">
        <title>Draft Genome Sequence of 'Candidatus Halobonum tyrrellensis' Strain G22, Isolated from the Hypersaline Waters of Lake Tyrrell, Australia.</title>
        <authorList>
            <person name="Ugalde J.A."/>
            <person name="Narasingarao P."/>
            <person name="Kuo S."/>
            <person name="Podell S."/>
            <person name="Allen E.E."/>
        </authorList>
    </citation>
    <scope>NUCLEOTIDE SEQUENCE [LARGE SCALE GENOMIC DNA]</scope>
    <source>
        <strain evidence="7 8">G22</strain>
    </source>
</reference>
<evidence type="ECO:0000256" key="3">
    <source>
        <dbReference type="ARBA" id="ARBA00022989"/>
    </source>
</evidence>
<evidence type="ECO:0008006" key="9">
    <source>
        <dbReference type="Google" id="ProtNLM"/>
    </source>
</evidence>
<keyword evidence="3 6" id="KW-1133">Transmembrane helix</keyword>
<dbReference type="eggNOG" id="arCOG03070">
    <property type="taxonomic scope" value="Archaea"/>
</dbReference>
<gene>
    <name evidence="7" type="ORF">K933_12650</name>
</gene>
<feature type="transmembrane region" description="Helical" evidence="6">
    <location>
        <begin position="48"/>
        <end position="67"/>
    </location>
</feature>
<feature type="compositionally biased region" description="Acidic residues" evidence="5">
    <location>
        <begin position="137"/>
        <end position="151"/>
    </location>
</feature>
<dbReference type="Proteomes" id="UP000017840">
    <property type="component" value="Unassembled WGS sequence"/>
</dbReference>
<keyword evidence="2 6" id="KW-0812">Transmembrane</keyword>
<comment type="subcellular location">
    <subcellularLocation>
        <location evidence="1">Membrane</location>
        <topology evidence="1">Multi-pass membrane protein</topology>
    </subcellularLocation>
</comment>
<dbReference type="GO" id="GO:0016020">
    <property type="term" value="C:membrane"/>
    <property type="evidence" value="ECO:0007669"/>
    <property type="project" value="UniProtKB-SubCell"/>
</dbReference>
<name>V4HIC2_9EURY</name>
<keyword evidence="8" id="KW-1185">Reference proteome</keyword>
<feature type="transmembrane region" description="Helical" evidence="6">
    <location>
        <begin position="12"/>
        <end position="28"/>
    </location>
</feature>
<keyword evidence="4 6" id="KW-0472">Membrane</keyword>
<accession>V4HIC2</accession>
<dbReference type="InterPro" id="IPR032808">
    <property type="entry name" value="DoxX"/>
</dbReference>
<protein>
    <recommendedName>
        <fullName evidence="9">DoxX family protein</fullName>
    </recommendedName>
</protein>
<evidence type="ECO:0000256" key="5">
    <source>
        <dbReference type="SAM" id="MobiDB-lite"/>
    </source>
</evidence>
<comment type="caution">
    <text evidence="7">The sequence shown here is derived from an EMBL/GenBank/DDBJ whole genome shotgun (WGS) entry which is preliminary data.</text>
</comment>
<dbReference type="STRING" id="1324957.K933_12650"/>
<evidence type="ECO:0000256" key="2">
    <source>
        <dbReference type="ARBA" id="ARBA00022692"/>
    </source>
</evidence>
<sequence length="176" mass="17843">MSDDGSAPSRLARLLFGGAIVALVGGNFRDMEGAVEYAEANDVPMADVLVPFASGMATVGAVGVVLWRLPTLAAGAVATFLAGTTPTMHDFWNADDEGERERQRLHFLKNVGLFAAALAFVGHARSSDDGGGGGDADGSDDDAGGALDEAGDALADAEVDLDLTDDADGAESVTAD</sequence>
<organism evidence="7 8">
    <name type="scientific">Candidatus Halobonum tyrrellensis G22</name>
    <dbReference type="NCBI Taxonomy" id="1324957"/>
    <lineage>
        <taxon>Archaea</taxon>
        <taxon>Methanobacteriati</taxon>
        <taxon>Methanobacteriota</taxon>
        <taxon>Stenosarchaea group</taxon>
        <taxon>Halobacteria</taxon>
        <taxon>Halobacteriales</taxon>
        <taxon>Haloferacaceae</taxon>
        <taxon>Candidatus Halobonum</taxon>
    </lineage>
</organism>
<evidence type="ECO:0000256" key="1">
    <source>
        <dbReference type="ARBA" id="ARBA00004141"/>
    </source>
</evidence>
<evidence type="ECO:0000313" key="8">
    <source>
        <dbReference type="Proteomes" id="UP000017840"/>
    </source>
</evidence>
<dbReference type="AlphaFoldDB" id="V4HIC2"/>
<dbReference type="RefSeq" id="WP_023395105.1">
    <property type="nucleotide sequence ID" value="NZ_ASGZ01000052.1"/>
</dbReference>
<proteinExistence type="predicted"/>
<dbReference type="Pfam" id="PF07681">
    <property type="entry name" value="DoxX"/>
    <property type="match status" value="1"/>
</dbReference>
<evidence type="ECO:0000256" key="4">
    <source>
        <dbReference type="ARBA" id="ARBA00023136"/>
    </source>
</evidence>
<feature type="region of interest" description="Disordered" evidence="5">
    <location>
        <begin position="128"/>
        <end position="151"/>
    </location>
</feature>
<evidence type="ECO:0000313" key="7">
    <source>
        <dbReference type="EMBL" id="ESP87669.1"/>
    </source>
</evidence>